<evidence type="ECO:0000259" key="1">
    <source>
        <dbReference type="Pfam" id="PF06985"/>
    </source>
</evidence>
<dbReference type="EMBL" id="VCAU01000004">
    <property type="protein sequence ID" value="KAF9894338.1"/>
    <property type="molecule type" value="Genomic_DNA"/>
</dbReference>
<feature type="domain" description="Heterokaryon incompatibility" evidence="1">
    <location>
        <begin position="269"/>
        <end position="402"/>
    </location>
</feature>
<name>A0AAD4CXL9_ASPNN</name>
<protein>
    <recommendedName>
        <fullName evidence="1">Heterokaryon incompatibility domain-containing protein</fullName>
    </recommendedName>
</protein>
<reference evidence="2" key="2">
    <citation type="submission" date="2020-02" db="EMBL/GenBank/DDBJ databases">
        <authorList>
            <person name="Gilchrist C.L.M."/>
            <person name="Chooi Y.-H."/>
        </authorList>
    </citation>
    <scope>NUCLEOTIDE SEQUENCE</scope>
    <source>
        <strain evidence="2">MST-FP2251</strain>
    </source>
</reference>
<evidence type="ECO:0000313" key="2">
    <source>
        <dbReference type="EMBL" id="KAF9894338.1"/>
    </source>
</evidence>
<dbReference type="Proteomes" id="UP001194746">
    <property type="component" value="Unassembled WGS sequence"/>
</dbReference>
<dbReference type="AlphaFoldDB" id="A0AAD4CXL9"/>
<organism evidence="2 3">
    <name type="scientific">Aspergillus nanangensis</name>
    <dbReference type="NCBI Taxonomy" id="2582783"/>
    <lineage>
        <taxon>Eukaryota</taxon>
        <taxon>Fungi</taxon>
        <taxon>Dikarya</taxon>
        <taxon>Ascomycota</taxon>
        <taxon>Pezizomycotina</taxon>
        <taxon>Eurotiomycetes</taxon>
        <taxon>Eurotiomycetidae</taxon>
        <taxon>Eurotiales</taxon>
        <taxon>Aspergillaceae</taxon>
        <taxon>Aspergillus</taxon>
        <taxon>Aspergillus subgen. Circumdati</taxon>
    </lineage>
</organism>
<reference evidence="2" key="1">
    <citation type="journal article" date="2019" name="Beilstein J. Org. Chem.">
        <title>Nanangenines: drimane sesquiterpenoids as the dominant metabolite cohort of a novel Australian fungus, Aspergillus nanangensis.</title>
        <authorList>
            <person name="Lacey H.J."/>
            <person name="Gilchrist C.L.M."/>
            <person name="Crombie A."/>
            <person name="Kalaitzis J.A."/>
            <person name="Vuong D."/>
            <person name="Rutledge P.J."/>
            <person name="Turner P."/>
            <person name="Pitt J.I."/>
            <person name="Lacey E."/>
            <person name="Chooi Y.H."/>
            <person name="Piggott A.M."/>
        </authorList>
    </citation>
    <scope>NUCLEOTIDE SEQUENCE</scope>
    <source>
        <strain evidence="2">MST-FP2251</strain>
    </source>
</reference>
<gene>
    <name evidence="2" type="ORF">FE257_007841</name>
</gene>
<keyword evidence="3" id="KW-1185">Reference proteome</keyword>
<proteinExistence type="predicted"/>
<dbReference type="Pfam" id="PF06985">
    <property type="entry name" value="HET"/>
    <property type="match status" value="1"/>
</dbReference>
<dbReference type="PANTHER" id="PTHR33112">
    <property type="entry name" value="DOMAIN PROTEIN, PUTATIVE-RELATED"/>
    <property type="match status" value="1"/>
</dbReference>
<evidence type="ECO:0000313" key="3">
    <source>
        <dbReference type="Proteomes" id="UP001194746"/>
    </source>
</evidence>
<comment type="caution">
    <text evidence="2">The sequence shown here is derived from an EMBL/GenBank/DDBJ whole genome shotgun (WGS) entry which is preliminary data.</text>
</comment>
<sequence length="707" mass="81219">MDHESLCLRCRTSGHRIDQCPLWQKQDDDEVAAAAVVSLRSNEESSLQEHSQNSNQLCTQCSTYNITNYIATAEADDYVSRRKYILQLVGGDEVAKRPSLPLGTLQSISLRTTCPLCRLLFRIFPDVTSTSDQEAVYCLRTLPSYERLRSPTKIADEGTKRRYAVYFAIETDEMMAATALEADPRLGLMWRQFRAFGLSSQNPLPGRDAMNARRVSPLVDFDLLRGWVHRCESAHAHNCQPVWVDELETARMVDVHARKIVPCPPHCRYVALSYVWGGVKAQPGALETRRLPQTIEDAISVAKELGFRYLWVDMLCVDQTGSPQQAQQIAIMDRIYQGATLTVVALADGHADAGLPGLRSAYPRHAQGLEVVNDAEMLVLPPTAQHEQLSYQYKFRAWTMQEEALSRRRIAFTKHEAHFVCNHANYYETIDESVDPAEYFVLYDEDDMGTWLMNLDKVRETCAPEQRMDVALGIYRNAVDEYTLRKMTNESDSLNAFVGLQNHLARNLFGNRTFVWGLPLQDCPQSLRWFHRRKCTPKRRPQFPSWSWTGWEGEVSYSGHMNLMSDENSELSDRVVDMRPTFVRIDDQVLTLEAHLVKIEVRTEPFSEAFVPGTDTLLGRMKERDFLHPTTVPSGVYDFLVVERFHYRPYYRVLPGNNRLRCEVYLILLDLDPKDDMFTRRTKVRLWLEPDMDIMLAQPKVAQVKLK</sequence>
<dbReference type="PANTHER" id="PTHR33112:SF12">
    <property type="entry name" value="HETEROKARYON INCOMPATIBILITY DOMAIN-CONTAINING PROTEIN"/>
    <property type="match status" value="1"/>
</dbReference>
<accession>A0AAD4CXL9</accession>
<dbReference type="InterPro" id="IPR010730">
    <property type="entry name" value="HET"/>
</dbReference>